<dbReference type="Proteomes" id="UP000012040">
    <property type="component" value="Chromosome"/>
</dbReference>
<dbReference type="Gene3D" id="1.10.8.60">
    <property type="match status" value="1"/>
</dbReference>
<dbReference type="PROSITE" id="PS00688">
    <property type="entry name" value="SIGMA54_INTERACT_3"/>
    <property type="match status" value="1"/>
</dbReference>
<organism evidence="7 8">
    <name type="scientific">Pseudobdellovibrio exovorus JSS</name>
    <dbReference type="NCBI Taxonomy" id="1184267"/>
    <lineage>
        <taxon>Bacteria</taxon>
        <taxon>Pseudomonadati</taxon>
        <taxon>Bdellovibrionota</taxon>
        <taxon>Bdellovibrionia</taxon>
        <taxon>Bdellovibrionales</taxon>
        <taxon>Pseudobdellovibrionaceae</taxon>
        <taxon>Pseudobdellovibrio</taxon>
    </lineage>
</organism>
<feature type="domain" description="FHA" evidence="5">
    <location>
        <begin position="21"/>
        <end position="70"/>
    </location>
</feature>
<accession>M4VP79</accession>
<dbReference type="Gene3D" id="2.60.200.20">
    <property type="match status" value="1"/>
</dbReference>
<dbReference type="InterPro" id="IPR003593">
    <property type="entry name" value="AAA+_ATPase"/>
</dbReference>
<dbReference type="Gene3D" id="1.10.10.60">
    <property type="entry name" value="Homeodomain-like"/>
    <property type="match status" value="1"/>
</dbReference>
<dbReference type="SUPFAM" id="SSF52540">
    <property type="entry name" value="P-loop containing nucleoside triphosphate hydrolases"/>
    <property type="match status" value="1"/>
</dbReference>
<dbReference type="PATRIC" id="fig|1184267.3.peg.728"/>
<evidence type="ECO:0000256" key="3">
    <source>
        <dbReference type="ARBA" id="ARBA00023015"/>
    </source>
</evidence>
<dbReference type="OrthoDB" id="5496274at2"/>
<keyword evidence="4" id="KW-0804">Transcription</keyword>
<dbReference type="Pfam" id="PF00158">
    <property type="entry name" value="Sigma54_activat"/>
    <property type="match status" value="1"/>
</dbReference>
<dbReference type="InterPro" id="IPR027417">
    <property type="entry name" value="P-loop_NTPase"/>
</dbReference>
<dbReference type="PROSITE" id="PS50045">
    <property type="entry name" value="SIGMA54_INTERACT_4"/>
    <property type="match status" value="1"/>
</dbReference>
<dbReference type="SUPFAM" id="SSF46689">
    <property type="entry name" value="Homeodomain-like"/>
    <property type="match status" value="1"/>
</dbReference>
<dbReference type="FunFam" id="3.40.50.300:FF:000006">
    <property type="entry name" value="DNA-binding transcriptional regulator NtrC"/>
    <property type="match status" value="1"/>
</dbReference>
<dbReference type="InterPro" id="IPR000253">
    <property type="entry name" value="FHA_dom"/>
</dbReference>
<dbReference type="SMART" id="SM00382">
    <property type="entry name" value="AAA"/>
    <property type="match status" value="1"/>
</dbReference>
<dbReference type="InterPro" id="IPR009057">
    <property type="entry name" value="Homeodomain-like_sf"/>
</dbReference>
<dbReference type="InterPro" id="IPR002078">
    <property type="entry name" value="Sigma_54_int"/>
</dbReference>
<evidence type="ECO:0000256" key="4">
    <source>
        <dbReference type="ARBA" id="ARBA00023163"/>
    </source>
</evidence>
<dbReference type="Gene3D" id="3.40.50.300">
    <property type="entry name" value="P-loop containing nucleotide triphosphate hydrolases"/>
    <property type="match status" value="1"/>
</dbReference>
<dbReference type="KEGG" id="bex:A11Q_719"/>
<dbReference type="SUPFAM" id="SSF49879">
    <property type="entry name" value="SMAD/FHA domain"/>
    <property type="match status" value="1"/>
</dbReference>
<dbReference type="GO" id="GO:0005524">
    <property type="term" value="F:ATP binding"/>
    <property type="evidence" value="ECO:0007669"/>
    <property type="project" value="UniProtKB-KW"/>
</dbReference>
<sequence>MQYKIELANDKGQSWSLQKLTYIGQDPNCQIHLQGEGVSERHARLELQDTQLILKDLRSTTGTFVNGVRVLEAVLKIGDCLRIGSLELCLKDNRAIQSKFSLSSRSHSWNEQLQCLSSVSNTSFPVLLLGPSGTGKDIIAQALHHNSPRANASFVSVNCSALSETLVESELFGHIKGSFTGAIADRKGAFESARGGTLFLDEIGDLPYGLQAKLLRALENSEIRPVGSDRTIKTNVRIIAATHQHLYQKIQEGSFRSDLFYRLNVITVEVPALKDRKEDFEDLIYQFARQMRVRFSHNTIQLLKKYEWPGNIRELKNVVSRASALFPQTLIEERHLSVLLSRKEQSIYGSTEAQLAVTNTLPVIKEIEKQMIMKRLMANHGNQKRTAHDLGMPKSTLHDRIKSYNLDLKEFKT</sequence>
<dbReference type="InterPro" id="IPR008984">
    <property type="entry name" value="SMAD_FHA_dom_sf"/>
</dbReference>
<dbReference type="Pfam" id="PF25601">
    <property type="entry name" value="AAA_lid_14"/>
    <property type="match status" value="1"/>
</dbReference>
<evidence type="ECO:0000313" key="8">
    <source>
        <dbReference type="Proteomes" id="UP000012040"/>
    </source>
</evidence>
<dbReference type="Pfam" id="PF00498">
    <property type="entry name" value="FHA"/>
    <property type="match status" value="1"/>
</dbReference>
<gene>
    <name evidence="7" type="ORF">A11Q_719</name>
</gene>
<dbReference type="PROSITE" id="PS50006">
    <property type="entry name" value="FHA_DOMAIN"/>
    <property type="match status" value="1"/>
</dbReference>
<dbReference type="PRINTS" id="PR01590">
    <property type="entry name" value="HTHFIS"/>
</dbReference>
<dbReference type="HOGENOM" id="CLU_000445_0_7_7"/>
<evidence type="ECO:0000256" key="2">
    <source>
        <dbReference type="ARBA" id="ARBA00022840"/>
    </source>
</evidence>
<dbReference type="STRING" id="1184267.A11Q_719"/>
<feature type="domain" description="Sigma-54 factor interaction" evidence="6">
    <location>
        <begin position="102"/>
        <end position="324"/>
    </location>
</feature>
<dbReference type="AlphaFoldDB" id="M4VP79"/>
<dbReference type="CDD" id="cd00009">
    <property type="entry name" value="AAA"/>
    <property type="match status" value="1"/>
</dbReference>
<dbReference type="InterPro" id="IPR025944">
    <property type="entry name" value="Sigma_54_int_dom_CS"/>
</dbReference>
<keyword evidence="1" id="KW-0547">Nucleotide-binding</keyword>
<reference evidence="7 8" key="1">
    <citation type="journal article" date="2013" name="ISME J.">
        <title>By their genes ye shall know them: genomic signatures of predatory bacteria.</title>
        <authorList>
            <person name="Pasternak Z."/>
            <person name="Pietrokovski S."/>
            <person name="Rotem O."/>
            <person name="Gophna U."/>
            <person name="Lurie-Weinberger M.N."/>
            <person name="Jurkevitch E."/>
        </authorList>
    </citation>
    <scope>NUCLEOTIDE SEQUENCE [LARGE SCALE GENOMIC DNA]</scope>
    <source>
        <strain evidence="7 8">JSS</strain>
    </source>
</reference>
<dbReference type="InterPro" id="IPR058031">
    <property type="entry name" value="AAA_lid_NorR"/>
</dbReference>
<dbReference type="RefSeq" id="WP_015469429.1">
    <property type="nucleotide sequence ID" value="NC_020813.1"/>
</dbReference>
<dbReference type="GO" id="GO:0043565">
    <property type="term" value="F:sequence-specific DNA binding"/>
    <property type="evidence" value="ECO:0007669"/>
    <property type="project" value="InterPro"/>
</dbReference>
<dbReference type="Pfam" id="PF02954">
    <property type="entry name" value="HTH_8"/>
    <property type="match status" value="1"/>
</dbReference>
<dbReference type="InterPro" id="IPR002197">
    <property type="entry name" value="HTH_Fis"/>
</dbReference>
<dbReference type="SMART" id="SM00240">
    <property type="entry name" value="FHA"/>
    <property type="match status" value="1"/>
</dbReference>
<keyword evidence="3" id="KW-0805">Transcription regulation</keyword>
<protein>
    <submittedName>
        <fullName evidence="7">Nitrogen assimilation regulatory protein</fullName>
    </submittedName>
</protein>
<proteinExistence type="predicted"/>
<keyword evidence="8" id="KW-1185">Reference proteome</keyword>
<dbReference type="PANTHER" id="PTHR32071">
    <property type="entry name" value="TRANSCRIPTIONAL REGULATORY PROTEIN"/>
    <property type="match status" value="1"/>
</dbReference>
<dbReference type="GO" id="GO:0006355">
    <property type="term" value="P:regulation of DNA-templated transcription"/>
    <property type="evidence" value="ECO:0007669"/>
    <property type="project" value="InterPro"/>
</dbReference>
<evidence type="ECO:0000256" key="1">
    <source>
        <dbReference type="ARBA" id="ARBA00022741"/>
    </source>
</evidence>
<dbReference type="eggNOG" id="COG2204">
    <property type="taxonomic scope" value="Bacteria"/>
</dbReference>
<evidence type="ECO:0000259" key="6">
    <source>
        <dbReference type="PROSITE" id="PS50045"/>
    </source>
</evidence>
<keyword evidence="2" id="KW-0067">ATP-binding</keyword>
<evidence type="ECO:0000313" key="7">
    <source>
        <dbReference type="EMBL" id="AGH94939.1"/>
    </source>
</evidence>
<dbReference type="EMBL" id="CP003537">
    <property type="protein sequence ID" value="AGH94939.1"/>
    <property type="molecule type" value="Genomic_DNA"/>
</dbReference>
<name>M4VP79_9BACT</name>
<evidence type="ECO:0000259" key="5">
    <source>
        <dbReference type="PROSITE" id="PS50006"/>
    </source>
</evidence>
<dbReference type="CDD" id="cd00060">
    <property type="entry name" value="FHA"/>
    <property type="match status" value="1"/>
</dbReference>